<feature type="domain" description="AAA+ ATPase" evidence="4">
    <location>
        <begin position="348"/>
        <end position="472"/>
    </location>
</feature>
<evidence type="ECO:0000256" key="1">
    <source>
        <dbReference type="ARBA" id="ARBA00006611"/>
    </source>
</evidence>
<keyword evidence="6" id="KW-1185">Reference proteome</keyword>
<dbReference type="SUPFAM" id="SSF52540">
    <property type="entry name" value="P-loop containing nucleoside triphosphate hydrolases"/>
    <property type="match status" value="1"/>
</dbReference>
<accession>A0ABT6XB17</accession>
<sequence>MPTASSANDASTSVGQVTEIGHAHNHVEPSDDQQVRALRDAGIPESHIQIALQRQSLTHEPLAEIMRSAEYGFLSPEGVARVQAKISHWPYFAPSQIDAIASREIQQILADKGMHITQMESMLPVGVSNGRLQLALCEPRNASKAQLLYPHWQHDFVVCSERSLQTIYRRAYAQSGKDAMELYQKLKSISLDDDGADRVLRDFVLALMRHGCYLGASDIGLTPMTSNSGGVVRYKVGGMGTVFTFLEAKIWQRVIVHLLNSAGVPAEKVKEGPVDTRFEFKDSDMDKYSEIALRYGFRVELMQRRRSENHSISCVMRILDQQAESAELDALMFDEETLHYLRDVKDRATGLMLITGPTGSGKTTTLYAMLNEIDPVERWIESIENPIEYSKGLWIQFQTDTGGSEASGAYNLLKGLLRSAPDVILFGEVRKGDIGLELVDAANTGHLAFTTMHTNDAALAIARLRSFGLDMTAVAGVLQGVLAQRLIRTLCHCASDDVRIETVTLLQNQAFLTRGQQKLKPRRAMGCIECNHSGYRGRRMIYELLKISPSVKDMIERNVAPSLIAKEGINPEYTLKANALRLVALGLTSIEEAKKLGSLEEK</sequence>
<dbReference type="SUPFAM" id="SSF160246">
    <property type="entry name" value="EspE N-terminal domain-like"/>
    <property type="match status" value="1"/>
</dbReference>
<organism evidence="5 6">
    <name type="scientific">Limnohabitans lacus</name>
    <dbReference type="NCBI Taxonomy" id="3045173"/>
    <lineage>
        <taxon>Bacteria</taxon>
        <taxon>Pseudomonadati</taxon>
        <taxon>Pseudomonadota</taxon>
        <taxon>Betaproteobacteria</taxon>
        <taxon>Burkholderiales</taxon>
        <taxon>Comamonadaceae</taxon>
        <taxon>Limnohabitans</taxon>
    </lineage>
</organism>
<name>A0ABT6XB17_9BURK</name>
<dbReference type="InterPro" id="IPR003593">
    <property type="entry name" value="AAA+_ATPase"/>
</dbReference>
<dbReference type="EMBL" id="JASGBH010000015">
    <property type="protein sequence ID" value="MDI9235188.1"/>
    <property type="molecule type" value="Genomic_DNA"/>
</dbReference>
<keyword evidence="3" id="KW-0067">ATP-binding</keyword>
<dbReference type="Proteomes" id="UP001431902">
    <property type="component" value="Unassembled WGS sequence"/>
</dbReference>
<keyword evidence="2" id="KW-0547">Nucleotide-binding</keyword>
<reference evidence="5" key="1">
    <citation type="submission" date="2023-05" db="EMBL/GenBank/DDBJ databases">
        <title>Limnohabitans sp. strain HM2-2 Genome sequencing and assembly.</title>
        <authorList>
            <person name="Jung Y."/>
        </authorList>
    </citation>
    <scope>NUCLEOTIDE SEQUENCE</scope>
    <source>
        <strain evidence="5">HM2-2</strain>
    </source>
</reference>
<dbReference type="Gene3D" id="3.40.50.300">
    <property type="entry name" value="P-loop containing nucleotide triphosphate hydrolases"/>
    <property type="match status" value="1"/>
</dbReference>
<dbReference type="InterPro" id="IPR027417">
    <property type="entry name" value="P-loop_NTPase"/>
</dbReference>
<dbReference type="Gene3D" id="3.30.450.90">
    <property type="match status" value="1"/>
</dbReference>
<evidence type="ECO:0000256" key="3">
    <source>
        <dbReference type="ARBA" id="ARBA00022840"/>
    </source>
</evidence>
<dbReference type="SMART" id="SM00382">
    <property type="entry name" value="AAA"/>
    <property type="match status" value="1"/>
</dbReference>
<dbReference type="Pfam" id="PF00437">
    <property type="entry name" value="T2SSE"/>
    <property type="match status" value="1"/>
</dbReference>
<evidence type="ECO:0000259" key="4">
    <source>
        <dbReference type="SMART" id="SM00382"/>
    </source>
</evidence>
<dbReference type="InterPro" id="IPR001482">
    <property type="entry name" value="T2SS/T4SS_dom"/>
</dbReference>
<protein>
    <submittedName>
        <fullName evidence="5">ATPase, T2SS/T4P/T4SS family</fullName>
    </submittedName>
</protein>
<dbReference type="RefSeq" id="WP_283225517.1">
    <property type="nucleotide sequence ID" value="NZ_JASGBH010000015.1"/>
</dbReference>
<comment type="similarity">
    <text evidence="1">Belongs to the GSP E family.</text>
</comment>
<dbReference type="PANTHER" id="PTHR30258">
    <property type="entry name" value="TYPE II SECRETION SYSTEM PROTEIN GSPE-RELATED"/>
    <property type="match status" value="1"/>
</dbReference>
<gene>
    <name evidence="5" type="ORF">QLQ16_15225</name>
</gene>
<dbReference type="InterPro" id="IPR037257">
    <property type="entry name" value="T2SS_E_N_sf"/>
</dbReference>
<dbReference type="PANTHER" id="PTHR30258:SF2">
    <property type="entry name" value="COMG OPERON PROTEIN 1"/>
    <property type="match status" value="1"/>
</dbReference>
<evidence type="ECO:0000313" key="5">
    <source>
        <dbReference type="EMBL" id="MDI9235188.1"/>
    </source>
</evidence>
<comment type="caution">
    <text evidence="5">The sequence shown here is derived from an EMBL/GenBank/DDBJ whole genome shotgun (WGS) entry which is preliminary data.</text>
</comment>
<proteinExistence type="inferred from homology"/>
<evidence type="ECO:0000313" key="6">
    <source>
        <dbReference type="Proteomes" id="UP001431902"/>
    </source>
</evidence>
<evidence type="ECO:0000256" key="2">
    <source>
        <dbReference type="ARBA" id="ARBA00022741"/>
    </source>
</evidence>